<evidence type="ECO:0000313" key="2">
    <source>
        <dbReference type="EMBL" id="KGM34695.1"/>
    </source>
</evidence>
<reference evidence="2 3" key="1">
    <citation type="submission" date="2014-01" db="EMBL/GenBank/DDBJ databases">
        <title>Genome sequence determination for a cystic fibrosis isolate, Inquilinus limosus.</title>
        <authorList>
            <person name="Pino M."/>
            <person name="Di Conza J."/>
            <person name="Gutkind G."/>
        </authorList>
    </citation>
    <scope>NUCLEOTIDE SEQUENCE [LARGE SCALE GENOMIC DNA]</scope>
    <source>
        <strain evidence="2 3">MP06</strain>
    </source>
</reference>
<dbReference type="RefSeq" id="WP_034834432.1">
    <property type="nucleotide sequence ID" value="NZ_JANX01000075.1"/>
</dbReference>
<sequence>MTDLTNGAADAAVADDLHADLAAAFDTPADAGATADAGQPDAGTQPAPQDGPARDEQGRFTPKPADAT</sequence>
<feature type="non-terminal residue" evidence="2">
    <location>
        <position position="68"/>
    </location>
</feature>
<feature type="region of interest" description="Disordered" evidence="1">
    <location>
        <begin position="30"/>
        <end position="68"/>
    </location>
</feature>
<accession>A0A0A0D9G5</accession>
<gene>
    <name evidence="2" type="ORF">P409_08850</name>
</gene>
<evidence type="ECO:0000256" key="1">
    <source>
        <dbReference type="SAM" id="MobiDB-lite"/>
    </source>
</evidence>
<dbReference type="Proteomes" id="UP000029995">
    <property type="component" value="Unassembled WGS sequence"/>
</dbReference>
<protein>
    <submittedName>
        <fullName evidence="2">Uncharacterized protein</fullName>
    </submittedName>
</protein>
<proteinExistence type="predicted"/>
<comment type="caution">
    <text evidence="2">The sequence shown here is derived from an EMBL/GenBank/DDBJ whole genome shotgun (WGS) entry which is preliminary data.</text>
</comment>
<organism evidence="2 3">
    <name type="scientific">Inquilinus limosus MP06</name>
    <dbReference type="NCBI Taxonomy" id="1398085"/>
    <lineage>
        <taxon>Bacteria</taxon>
        <taxon>Pseudomonadati</taxon>
        <taxon>Pseudomonadota</taxon>
        <taxon>Alphaproteobacteria</taxon>
        <taxon>Rhodospirillales</taxon>
        <taxon>Rhodospirillaceae</taxon>
        <taxon>Inquilinus</taxon>
    </lineage>
</organism>
<evidence type="ECO:0000313" key="3">
    <source>
        <dbReference type="Proteomes" id="UP000029995"/>
    </source>
</evidence>
<dbReference type="AlphaFoldDB" id="A0A0A0D9G5"/>
<name>A0A0A0D9G5_9PROT</name>
<feature type="compositionally biased region" description="Low complexity" evidence="1">
    <location>
        <begin position="30"/>
        <end position="44"/>
    </location>
</feature>
<dbReference type="EMBL" id="JANX01000075">
    <property type="protein sequence ID" value="KGM34695.1"/>
    <property type="molecule type" value="Genomic_DNA"/>
</dbReference>